<keyword evidence="2" id="KW-1185">Reference proteome</keyword>
<proteinExistence type="predicted"/>
<dbReference type="Proteomes" id="UP001143910">
    <property type="component" value="Unassembled WGS sequence"/>
</dbReference>
<organism evidence="1 2">
    <name type="scientific">Zarea fungicola</name>
    <dbReference type="NCBI Taxonomy" id="93591"/>
    <lineage>
        <taxon>Eukaryota</taxon>
        <taxon>Fungi</taxon>
        <taxon>Dikarya</taxon>
        <taxon>Ascomycota</taxon>
        <taxon>Pezizomycotina</taxon>
        <taxon>Sordariomycetes</taxon>
        <taxon>Hypocreomycetidae</taxon>
        <taxon>Hypocreales</taxon>
        <taxon>Cordycipitaceae</taxon>
        <taxon>Zarea</taxon>
    </lineage>
</organism>
<dbReference type="EMBL" id="JANJQO010000052">
    <property type="protein sequence ID" value="KAJ2982903.1"/>
    <property type="molecule type" value="Genomic_DNA"/>
</dbReference>
<gene>
    <name evidence="1" type="ORF">NQ176_g1073</name>
</gene>
<evidence type="ECO:0000313" key="2">
    <source>
        <dbReference type="Proteomes" id="UP001143910"/>
    </source>
</evidence>
<reference evidence="1" key="1">
    <citation type="submission" date="2022-08" db="EMBL/GenBank/DDBJ databases">
        <title>Genome Sequence of Lecanicillium fungicola.</title>
        <authorList>
            <person name="Buettner E."/>
        </authorList>
    </citation>
    <scope>NUCLEOTIDE SEQUENCE</scope>
    <source>
        <strain evidence="1">Babe33</strain>
    </source>
</reference>
<evidence type="ECO:0000313" key="1">
    <source>
        <dbReference type="EMBL" id="KAJ2982903.1"/>
    </source>
</evidence>
<accession>A0ACC1NUW0</accession>
<sequence length="384" mass="42718">MSNTVQFRTAPQSGPATVRQTDRRMHRTLSSSANTPLPDPVSNPNVMAAIRQHQQFIAQQQRQATMAQQAMGANGMGVNGMGANSTAVSIQLSPHQIERLRRANRQTSLHHQAQVAALMAQQHALQQQRLMQQQQHQQQAPATIPNANVAANLRRAGGIRRETVEKRPLHNLLQKHRSHRFEGNMNRGSTPRASMRHPHLRKNHTISEDFSDDTQLHKRRLIAVAGSCIEKDPEKSHASRTPQIQSIMDSMDSMDIELNQPSSQQAQEAQMKQMQSQQGGLSSAMDQDHSPAINAGANRRGPNGMKPMGPQPGQPTAPFGDQRFNPAMQRPNQGLLQAMLAGVSPEQRRQIINFSPEKLTELVRRWGLQQQQQARINAGQINPT</sequence>
<protein>
    <submittedName>
        <fullName evidence="1">Uncharacterized protein</fullName>
    </submittedName>
</protein>
<comment type="caution">
    <text evidence="1">The sequence shown here is derived from an EMBL/GenBank/DDBJ whole genome shotgun (WGS) entry which is preliminary data.</text>
</comment>
<name>A0ACC1NUW0_9HYPO</name>